<dbReference type="GO" id="GO:0016020">
    <property type="term" value="C:membrane"/>
    <property type="evidence" value="ECO:0007669"/>
    <property type="project" value="GOC"/>
</dbReference>
<dbReference type="EMBL" id="MZGV01000047">
    <property type="protein sequence ID" value="OPJ59278.1"/>
    <property type="molecule type" value="Genomic_DNA"/>
</dbReference>
<dbReference type="PANTHER" id="PTHR11069:SF23">
    <property type="entry name" value="LYSOSOMAL ACID GLUCOSYLCERAMIDASE"/>
    <property type="match status" value="1"/>
</dbReference>
<protein>
    <submittedName>
        <fullName evidence="6">O-glycosyl hydrolase family 30</fullName>
    </submittedName>
</protein>
<sequence>MSKIKGFKTSIEKIGFHSVKEIEFTDRDKEIGFYEMKNFSIDRDRNLLIPYIKESLKINPKLKIWSCPWSPPYWMKTSDEMCGGGELIDTPENLRAYAKYLVKYIQAYKSEGIDICGFCVQNETDVVNVYPTSTMTAEMMQKFIRAYLIQS</sequence>
<dbReference type="Proteomes" id="UP000190080">
    <property type="component" value="Unassembled WGS sequence"/>
</dbReference>
<dbReference type="SUPFAM" id="SSF51445">
    <property type="entry name" value="(Trans)glycosidases"/>
    <property type="match status" value="1"/>
</dbReference>
<dbReference type="OrthoDB" id="9806701at2"/>
<gene>
    <name evidence="6" type="ORF">CLORY_33640</name>
</gene>
<comment type="caution">
    <text evidence="6">The sequence shown here is derived from an EMBL/GenBank/DDBJ whole genome shotgun (WGS) entry which is preliminary data.</text>
</comment>
<reference evidence="6 7" key="1">
    <citation type="submission" date="2017-03" db="EMBL/GenBank/DDBJ databases">
        <title>Genome sequence of Clostridium oryzae DSM 28571.</title>
        <authorList>
            <person name="Poehlein A."/>
            <person name="Daniel R."/>
        </authorList>
    </citation>
    <scope>NUCLEOTIDE SEQUENCE [LARGE SCALE GENOMIC DNA]</scope>
    <source>
        <strain evidence="6 7">DSM 28571</strain>
    </source>
</reference>
<evidence type="ECO:0000313" key="7">
    <source>
        <dbReference type="Proteomes" id="UP000190080"/>
    </source>
</evidence>
<evidence type="ECO:0000259" key="5">
    <source>
        <dbReference type="Pfam" id="PF02055"/>
    </source>
</evidence>
<evidence type="ECO:0000256" key="2">
    <source>
        <dbReference type="ARBA" id="ARBA00022729"/>
    </source>
</evidence>
<proteinExistence type="inferred from homology"/>
<dbReference type="STRING" id="1450648.CLORY_33640"/>
<dbReference type="Pfam" id="PF02055">
    <property type="entry name" value="Glyco_hydro_30"/>
    <property type="match status" value="1"/>
</dbReference>
<keyword evidence="2" id="KW-0732">Signal</keyword>
<organism evidence="6 7">
    <name type="scientific">Clostridium oryzae</name>
    <dbReference type="NCBI Taxonomy" id="1450648"/>
    <lineage>
        <taxon>Bacteria</taxon>
        <taxon>Bacillati</taxon>
        <taxon>Bacillota</taxon>
        <taxon>Clostridia</taxon>
        <taxon>Eubacteriales</taxon>
        <taxon>Clostridiaceae</taxon>
        <taxon>Clostridium</taxon>
    </lineage>
</organism>
<feature type="domain" description="Glycosyl hydrolase family 30 TIM-barrel" evidence="5">
    <location>
        <begin position="32"/>
        <end position="145"/>
    </location>
</feature>
<evidence type="ECO:0000313" key="6">
    <source>
        <dbReference type="EMBL" id="OPJ59278.1"/>
    </source>
</evidence>
<dbReference type="InterPro" id="IPR017853">
    <property type="entry name" value="GH"/>
</dbReference>
<evidence type="ECO:0000256" key="4">
    <source>
        <dbReference type="RuleBase" id="RU361188"/>
    </source>
</evidence>
<accession>A0A1V4IH11</accession>
<dbReference type="RefSeq" id="WP_079426623.1">
    <property type="nucleotide sequence ID" value="NZ_MZGV01000047.1"/>
</dbReference>
<dbReference type="GO" id="GO:0004348">
    <property type="term" value="F:glucosylceramidase activity"/>
    <property type="evidence" value="ECO:0007669"/>
    <property type="project" value="InterPro"/>
</dbReference>
<dbReference type="PANTHER" id="PTHR11069">
    <property type="entry name" value="GLUCOSYLCERAMIDASE"/>
    <property type="match status" value="1"/>
</dbReference>
<dbReference type="InterPro" id="IPR001139">
    <property type="entry name" value="Glyco_hydro_30"/>
</dbReference>
<dbReference type="AlphaFoldDB" id="A0A1V4IH11"/>
<dbReference type="GO" id="GO:0006680">
    <property type="term" value="P:glucosylceramide catabolic process"/>
    <property type="evidence" value="ECO:0007669"/>
    <property type="project" value="TreeGrafter"/>
</dbReference>
<dbReference type="Gene3D" id="3.20.20.80">
    <property type="entry name" value="Glycosidases"/>
    <property type="match status" value="1"/>
</dbReference>
<dbReference type="InterPro" id="IPR033453">
    <property type="entry name" value="Glyco_hydro_30_TIM-barrel"/>
</dbReference>
<keyword evidence="7" id="KW-1185">Reference proteome</keyword>
<comment type="similarity">
    <text evidence="1 4">Belongs to the glycosyl hydrolase 30 family.</text>
</comment>
<keyword evidence="3 4" id="KW-0378">Hydrolase</keyword>
<name>A0A1V4IH11_9CLOT</name>
<evidence type="ECO:0000256" key="1">
    <source>
        <dbReference type="ARBA" id="ARBA00005382"/>
    </source>
</evidence>
<evidence type="ECO:0000256" key="3">
    <source>
        <dbReference type="ARBA" id="ARBA00022801"/>
    </source>
</evidence>
<keyword evidence="4" id="KW-0326">Glycosidase</keyword>